<sequence>MDTNGQEEKVEVNQRHLIDKILARYSAEYVLYRELMQNADDASSSKIEIHFHSGGSAEIPGKLPNLVAKCNKITFKNNGMAFRPEDWQRLKRIAEGNPDEQKIGAFGVGFYSLFSVCENPFVFSGSQCMAFYFKGDQLFAKRADVPEDERDDWTSFLMDLREPMEMPDLDHFTKFLTTSMGFTANLRQISVFLDHHRLFNLVKQTADPRSMTVDSKKVHTASPQKMFTIVAADMRKIQLDAQKYVPPSLFSPLTNLLTSKPSSTGPSNNKDGLPTESASIFLRVVTGTLDVNVPANFVREMERSTKKKPPKTTKFQLVYTSKEELDASENKHHIFKDLMPFPNQGRVFIGFPTHQTTGCCSHMAARFIPTVERESIDFADRYLSVWNKELLSVGGLLSRLVYNDEMDQVDMLYQELVGHADEVDKTLSYDKDGTDNAKLMLEQRAAHTLHSFTFQPSTPSDIVSKVQEERFYQSSRIPLRLMTTHGVQPVTMARTLPDETFVIGPKVTDLLNTFVKTIPTTTPILSKECKDGLQKLTKAGLLQYLGMMDVLKELDTRSLTADETVACLKWWIECQRGNQMIPATTLRNLDTTRSKFFMAVVVIYTDSNGNEQLLQLANAKWWMNPKVISLNMPVPDTTLPFSVSKSIQQSDLSLYFGLKELTLLTWGKFISNDRKLESSPQFSEQVLSTITRGYNQLSSQATEELCSHLKTKALIPTKSGMKLPPDTYFASVNLFDDLPTVHFQNPRHVSDQLLTALGVRKHVDLQMVFDRLISDGSWSHVDLVKYLTSVQSTLSSVETRRLQETAIFTKEGEPAKQKEVSRPTGKLDEQGNQVMEKFTKNIYRRHKASSLYAPTETLRQLQLPLIDWKGNGNARWRQGSDEAKFMEKLGLKSSPPLMDLLQLAAPQTNTDRPLQKRALTYLIDNHQTYSSDYNINSINAPFLPCMDGKTYAAPKDCFTNRDAAVLGFQVLHPDLILVRDKLGVRENPTPDRLIEAFQQQIDTDGKNMKSKLEYMASRTGDFAFAHWEKLRNMNFIPVVDKRKGLSTTQSSSTSEGNVILVRPTECYFESDDTNFHKELFLYVNFGSLANSFLRSCGVKDEPTILELANMLVKDPQRFWDLCGGGERYLTVLRQIAGQYHQIRNHRQLLQSMKSKPCLVGIKRSSIAEESIRGTDNDGDNTGANGSKGDEFRDEDFVQYRLAKASDIFIIDDTMGQHIFSPLSAPMEPLLEEFYGSLGSDRLSNQIKETYTFRETVGASPRSKAITDVIFERTGIIIYQMKQDYPQRQKELYRDENYIKRNLKVIQAKELKINRFFKHTGQKDTQPTTACVDSSKTIIYISSAGEIDYYDVANALCYLIFSRVRFNDAIIAERYLTTSLKNLRRKGVPVDRILSIKKNVENSRQPAATFGSDNSSPSPALPIQPSLSPQQMDECTKKVLEVFGDCQEGYIRQLLSQEKDNHVERVIDKLIHQDYPRSQQSQHPTTVQEQKPQPNGTNSLSPSSSPTDSQKGKTLIDRFWSWGKATTPTTSTPSSSSSSSSALDKEQAAQPEPLVDTSVPTAKPKLPTSTQTITPNYTSSIKQNLRRAIHSCKPYSGQNMFSPPTINKVVESTQYCDETPGQNLTHVGKVKGLEFYVHKQVDAEQVLSQHGQAMHRFAHVVTGLATNVFELKLDTLHLYYDTEGPTIAFNKSGSLFLNLRYYLALHEPSVTTDPHLMHAKRKEALIYWFMTLAHELAHSFVHEHSAEHEFYFSYLEVE</sequence>
<proteinExistence type="predicted"/>
<feature type="compositionally biased region" description="Low complexity" evidence="1">
    <location>
        <begin position="1525"/>
        <end position="1540"/>
    </location>
</feature>
<dbReference type="PANTHER" id="PTHR47839">
    <property type="entry name" value="DOMAIN PROTEIN, PUTATIVE (AFU_ORTHOLOGUE AFUA_6G04830)-RELATED"/>
    <property type="match status" value="1"/>
</dbReference>
<evidence type="ECO:0000313" key="3">
    <source>
        <dbReference type="EMBL" id="SAL97499.1"/>
    </source>
</evidence>
<dbReference type="PANTHER" id="PTHR47839:SF1">
    <property type="entry name" value="DOMAIN PROTEIN, PUTATIVE (AFU_ORTHOLOGUE AFUA_6G04830)-RELATED"/>
    <property type="match status" value="1"/>
</dbReference>
<dbReference type="Proteomes" id="UP000078561">
    <property type="component" value="Unassembled WGS sequence"/>
</dbReference>
<name>A0A168LTY1_ABSGL</name>
<dbReference type="OrthoDB" id="10031156at2759"/>
<evidence type="ECO:0000313" key="4">
    <source>
        <dbReference type="Proteomes" id="UP000078561"/>
    </source>
</evidence>
<feature type="region of interest" description="Disordered" evidence="1">
    <location>
        <begin position="1403"/>
        <end position="1428"/>
    </location>
</feature>
<feature type="domain" description="Sacsin/Nov" evidence="2">
    <location>
        <begin position="16"/>
        <end position="130"/>
    </location>
</feature>
<dbReference type="NCBIfam" id="NF047352">
    <property type="entry name" value="P_loop_sacsin"/>
    <property type="match status" value="1"/>
</dbReference>
<dbReference type="Pfam" id="PF25794">
    <property type="entry name" value="SACS"/>
    <property type="match status" value="1"/>
</dbReference>
<feature type="compositionally biased region" description="Polar residues" evidence="1">
    <location>
        <begin position="1475"/>
        <end position="1497"/>
    </location>
</feature>
<dbReference type="InterPro" id="IPR036890">
    <property type="entry name" value="HATPase_C_sf"/>
</dbReference>
<evidence type="ECO:0000256" key="1">
    <source>
        <dbReference type="SAM" id="MobiDB-lite"/>
    </source>
</evidence>
<feature type="region of interest" description="Disordered" evidence="1">
    <location>
        <begin position="1169"/>
        <end position="1189"/>
    </location>
</feature>
<evidence type="ECO:0000259" key="2">
    <source>
        <dbReference type="Pfam" id="PF25794"/>
    </source>
</evidence>
<accession>A0A168LTY1</accession>
<dbReference type="InterPro" id="IPR058210">
    <property type="entry name" value="SACS/Nov_dom"/>
</dbReference>
<feature type="region of interest" description="Disordered" evidence="1">
    <location>
        <begin position="1474"/>
        <end position="1574"/>
    </location>
</feature>
<gene>
    <name evidence="3" type="primary">ABSGL_02996.1 scaffold 4097</name>
</gene>
<reference evidence="3" key="1">
    <citation type="submission" date="2016-04" db="EMBL/GenBank/DDBJ databases">
        <authorList>
            <person name="Evans L.H."/>
            <person name="Alamgir A."/>
            <person name="Owens N."/>
            <person name="Weber N.D."/>
            <person name="Virtaneva K."/>
            <person name="Barbian K."/>
            <person name="Babar A."/>
            <person name="Rosenke K."/>
        </authorList>
    </citation>
    <scope>NUCLEOTIDE SEQUENCE [LARGE SCALE GENOMIC DNA]</scope>
    <source>
        <strain evidence="3">CBS 101.48</strain>
    </source>
</reference>
<dbReference type="SUPFAM" id="SSF55874">
    <property type="entry name" value="ATPase domain of HSP90 chaperone/DNA topoisomerase II/histidine kinase"/>
    <property type="match status" value="1"/>
</dbReference>
<dbReference type="InterPro" id="IPR022155">
    <property type="entry name" value="DUF3684"/>
</dbReference>
<feature type="compositionally biased region" description="Low complexity" evidence="1">
    <location>
        <begin position="1498"/>
        <end position="1508"/>
    </location>
</feature>
<dbReference type="Gene3D" id="3.30.565.10">
    <property type="entry name" value="Histidine kinase-like ATPase, C-terminal domain"/>
    <property type="match status" value="1"/>
</dbReference>
<dbReference type="OMA" id="VYWWVIL"/>
<dbReference type="InParanoid" id="A0A168LTY1"/>
<protein>
    <recommendedName>
        <fullName evidence="2">Sacsin/Nov domain-containing protein</fullName>
    </recommendedName>
</protein>
<feature type="compositionally biased region" description="Polar residues" evidence="1">
    <location>
        <begin position="1403"/>
        <end position="1417"/>
    </location>
</feature>
<dbReference type="Pfam" id="PF12449">
    <property type="entry name" value="DUF3684"/>
    <property type="match status" value="1"/>
</dbReference>
<keyword evidence="4" id="KW-1185">Reference proteome</keyword>
<organism evidence="3">
    <name type="scientific">Absidia glauca</name>
    <name type="common">Pin mould</name>
    <dbReference type="NCBI Taxonomy" id="4829"/>
    <lineage>
        <taxon>Eukaryota</taxon>
        <taxon>Fungi</taxon>
        <taxon>Fungi incertae sedis</taxon>
        <taxon>Mucoromycota</taxon>
        <taxon>Mucoromycotina</taxon>
        <taxon>Mucoromycetes</taxon>
        <taxon>Mucorales</taxon>
        <taxon>Cunninghamellaceae</taxon>
        <taxon>Absidia</taxon>
    </lineage>
</organism>
<dbReference type="EMBL" id="LT551811">
    <property type="protein sequence ID" value="SAL97499.1"/>
    <property type="molecule type" value="Genomic_DNA"/>
</dbReference>
<dbReference type="STRING" id="4829.A0A168LTY1"/>